<dbReference type="PROSITE" id="PS50885">
    <property type="entry name" value="HAMP"/>
    <property type="match status" value="1"/>
</dbReference>
<dbReference type="SUPFAM" id="SSF47384">
    <property type="entry name" value="Homodimeric domain of signal transducing histidine kinase"/>
    <property type="match status" value="1"/>
</dbReference>
<proteinExistence type="predicted"/>
<evidence type="ECO:0000313" key="17">
    <source>
        <dbReference type="Proteomes" id="UP000345527"/>
    </source>
</evidence>
<evidence type="ECO:0000256" key="1">
    <source>
        <dbReference type="ARBA" id="ARBA00000085"/>
    </source>
</evidence>
<dbReference type="RefSeq" id="WP_150353242.1">
    <property type="nucleotide sequence ID" value="NZ_RZNZ01000001.1"/>
</dbReference>
<keyword evidence="10 12" id="KW-0472">Membrane</keyword>
<dbReference type="SMART" id="SM00304">
    <property type="entry name" value="HAMP"/>
    <property type="match status" value="1"/>
</dbReference>
<feature type="domain" description="HAMP" evidence="14">
    <location>
        <begin position="251"/>
        <end position="304"/>
    </location>
</feature>
<evidence type="ECO:0000313" key="16">
    <source>
        <dbReference type="EMBL" id="KAA8824508.1"/>
    </source>
</evidence>
<dbReference type="CDD" id="cd06225">
    <property type="entry name" value="HAMP"/>
    <property type="match status" value="1"/>
</dbReference>
<evidence type="ECO:0000313" key="15">
    <source>
        <dbReference type="EMBL" id="KAA8822430.1"/>
    </source>
</evidence>
<dbReference type="Gene3D" id="3.30.565.10">
    <property type="entry name" value="Histidine kinase-like ATPase, C-terminal domain"/>
    <property type="match status" value="1"/>
</dbReference>
<gene>
    <name evidence="16" type="ORF">EM848_01480</name>
    <name evidence="15" type="ORF">EMO90_00045</name>
</gene>
<dbReference type="Gene3D" id="1.10.287.130">
    <property type="match status" value="1"/>
</dbReference>
<evidence type="ECO:0000256" key="3">
    <source>
        <dbReference type="ARBA" id="ARBA00012438"/>
    </source>
</evidence>
<name>A0A5J5E5P8_9BIFI</name>
<keyword evidence="8 12" id="KW-1133">Transmembrane helix</keyword>
<comment type="subcellular location">
    <subcellularLocation>
        <location evidence="2">Cell membrane</location>
    </subcellularLocation>
</comment>
<dbReference type="EMBL" id="RZNZ01000001">
    <property type="protein sequence ID" value="KAA8822430.1"/>
    <property type="molecule type" value="Genomic_DNA"/>
</dbReference>
<feature type="transmembrane region" description="Helical" evidence="12">
    <location>
        <begin position="230"/>
        <end position="250"/>
    </location>
</feature>
<reference evidence="17 18" key="1">
    <citation type="journal article" date="2019" name="Syst. Appl. Microbiol.">
        <title>Characterization of Bifidobacterium species in feaces of the Egyptian fruit bat: Description of B. vespertilionis sp. nov. and B. rousetti sp. nov.</title>
        <authorList>
            <person name="Modesto M."/>
            <person name="Satti M."/>
            <person name="Watanabe K."/>
            <person name="Puglisi E."/>
            <person name="Morelli L."/>
            <person name="Huang C.-H."/>
            <person name="Liou J.-S."/>
            <person name="Miyashita M."/>
            <person name="Tamura T."/>
            <person name="Saito S."/>
            <person name="Mori K."/>
            <person name="Huang L."/>
            <person name="Sciavilla P."/>
            <person name="Sandri C."/>
            <person name="Spiezio C."/>
            <person name="Vitali F."/>
            <person name="Cavalieri D."/>
            <person name="Perpetuini G."/>
            <person name="Tofalo R."/>
            <person name="Bonetti A."/>
            <person name="Arita M."/>
            <person name="Mattarelli P."/>
        </authorList>
    </citation>
    <scope>NUCLEOTIDE SEQUENCE [LARGE SCALE GENOMIC DNA]</scope>
    <source>
        <strain evidence="15 18">RST16</strain>
        <strain evidence="16 17">RST8</strain>
    </source>
</reference>
<feature type="compositionally biased region" description="Low complexity" evidence="11">
    <location>
        <begin position="8"/>
        <end position="20"/>
    </location>
</feature>
<evidence type="ECO:0000256" key="4">
    <source>
        <dbReference type="ARBA" id="ARBA00022553"/>
    </source>
</evidence>
<feature type="compositionally biased region" description="Low complexity" evidence="11">
    <location>
        <begin position="623"/>
        <end position="648"/>
    </location>
</feature>
<dbReference type="Pfam" id="PF00512">
    <property type="entry name" value="HisKA"/>
    <property type="match status" value="1"/>
</dbReference>
<dbReference type="SUPFAM" id="SSF158472">
    <property type="entry name" value="HAMP domain-like"/>
    <property type="match status" value="1"/>
</dbReference>
<dbReference type="PRINTS" id="PR00344">
    <property type="entry name" value="BCTRLSENSOR"/>
</dbReference>
<dbReference type="CDD" id="cd00075">
    <property type="entry name" value="HATPase"/>
    <property type="match status" value="1"/>
</dbReference>
<comment type="caution">
    <text evidence="16">The sequence shown here is derived from an EMBL/GenBank/DDBJ whole genome shotgun (WGS) entry which is preliminary data.</text>
</comment>
<accession>A0A5J5E5P8</accession>
<dbReference type="InterPro" id="IPR003661">
    <property type="entry name" value="HisK_dim/P_dom"/>
</dbReference>
<dbReference type="EMBL" id="RZOA01000002">
    <property type="protein sequence ID" value="KAA8824508.1"/>
    <property type="molecule type" value="Genomic_DNA"/>
</dbReference>
<protein>
    <recommendedName>
        <fullName evidence="3">histidine kinase</fullName>
        <ecNumber evidence="3">2.7.13.3</ecNumber>
    </recommendedName>
</protein>
<evidence type="ECO:0000256" key="7">
    <source>
        <dbReference type="ARBA" id="ARBA00022777"/>
    </source>
</evidence>
<evidence type="ECO:0000256" key="9">
    <source>
        <dbReference type="ARBA" id="ARBA00023012"/>
    </source>
</evidence>
<keyword evidence="18" id="KW-1185">Reference proteome</keyword>
<dbReference type="SMART" id="SM00387">
    <property type="entry name" value="HATPase_c"/>
    <property type="match status" value="1"/>
</dbReference>
<keyword evidence="4" id="KW-0597">Phosphoprotein</keyword>
<evidence type="ECO:0000256" key="12">
    <source>
        <dbReference type="SAM" id="Phobius"/>
    </source>
</evidence>
<dbReference type="InterPro" id="IPR050428">
    <property type="entry name" value="TCS_sensor_his_kinase"/>
</dbReference>
<dbReference type="SUPFAM" id="SSF55874">
    <property type="entry name" value="ATPase domain of HSP90 chaperone/DNA topoisomerase II/histidine kinase"/>
    <property type="match status" value="1"/>
</dbReference>
<dbReference type="Pfam" id="PF02518">
    <property type="entry name" value="HATPase_c"/>
    <property type="match status" value="1"/>
</dbReference>
<dbReference type="PANTHER" id="PTHR45436">
    <property type="entry name" value="SENSOR HISTIDINE KINASE YKOH"/>
    <property type="match status" value="1"/>
</dbReference>
<dbReference type="Gene3D" id="6.10.340.10">
    <property type="match status" value="1"/>
</dbReference>
<dbReference type="AlphaFoldDB" id="A0A5J5E5P8"/>
<evidence type="ECO:0000256" key="5">
    <source>
        <dbReference type="ARBA" id="ARBA00022679"/>
    </source>
</evidence>
<evidence type="ECO:0000259" key="13">
    <source>
        <dbReference type="PROSITE" id="PS50109"/>
    </source>
</evidence>
<dbReference type="Proteomes" id="UP000374630">
    <property type="component" value="Unassembled WGS sequence"/>
</dbReference>
<dbReference type="InterPro" id="IPR005467">
    <property type="entry name" value="His_kinase_dom"/>
</dbReference>
<dbReference type="CDD" id="cd00082">
    <property type="entry name" value="HisKA"/>
    <property type="match status" value="1"/>
</dbReference>
<feature type="region of interest" description="Disordered" evidence="11">
    <location>
        <begin position="1"/>
        <end position="20"/>
    </location>
</feature>
<evidence type="ECO:0000256" key="10">
    <source>
        <dbReference type="ARBA" id="ARBA00023136"/>
    </source>
</evidence>
<organism evidence="16 17">
    <name type="scientific">Bifidobacterium vespertilionis</name>
    <dbReference type="NCBI Taxonomy" id="2562524"/>
    <lineage>
        <taxon>Bacteria</taxon>
        <taxon>Bacillati</taxon>
        <taxon>Actinomycetota</taxon>
        <taxon>Actinomycetes</taxon>
        <taxon>Bifidobacteriales</taxon>
        <taxon>Bifidobacteriaceae</taxon>
        <taxon>Bifidobacterium</taxon>
    </lineage>
</organism>
<evidence type="ECO:0000256" key="2">
    <source>
        <dbReference type="ARBA" id="ARBA00004236"/>
    </source>
</evidence>
<dbReference type="Proteomes" id="UP000345527">
    <property type="component" value="Unassembled WGS sequence"/>
</dbReference>
<dbReference type="InterPro" id="IPR003660">
    <property type="entry name" value="HAMP_dom"/>
</dbReference>
<dbReference type="SMART" id="SM00388">
    <property type="entry name" value="HisKA"/>
    <property type="match status" value="1"/>
</dbReference>
<dbReference type="PANTHER" id="PTHR45436:SF5">
    <property type="entry name" value="SENSOR HISTIDINE KINASE TRCS"/>
    <property type="match status" value="1"/>
</dbReference>
<feature type="domain" description="Histidine kinase" evidence="13">
    <location>
        <begin position="319"/>
        <end position="598"/>
    </location>
</feature>
<evidence type="ECO:0000256" key="6">
    <source>
        <dbReference type="ARBA" id="ARBA00022692"/>
    </source>
</evidence>
<keyword evidence="5" id="KW-0808">Transferase</keyword>
<dbReference type="InterPro" id="IPR004358">
    <property type="entry name" value="Sig_transdc_His_kin-like_C"/>
</dbReference>
<feature type="region of interest" description="Disordered" evidence="11">
    <location>
        <begin position="599"/>
        <end position="671"/>
    </location>
</feature>
<dbReference type="PROSITE" id="PS50109">
    <property type="entry name" value="HIS_KIN"/>
    <property type="match status" value="1"/>
</dbReference>
<dbReference type="FunFam" id="1.10.287.130:FF:000001">
    <property type="entry name" value="Two-component sensor histidine kinase"/>
    <property type="match status" value="1"/>
</dbReference>
<evidence type="ECO:0000313" key="18">
    <source>
        <dbReference type="Proteomes" id="UP000374630"/>
    </source>
</evidence>
<keyword evidence="9" id="KW-0902">Two-component regulatory system</keyword>
<evidence type="ECO:0000259" key="14">
    <source>
        <dbReference type="PROSITE" id="PS50885"/>
    </source>
</evidence>
<dbReference type="GO" id="GO:0000155">
    <property type="term" value="F:phosphorelay sensor kinase activity"/>
    <property type="evidence" value="ECO:0007669"/>
    <property type="project" value="InterPro"/>
</dbReference>
<feature type="transmembrane region" description="Helical" evidence="12">
    <location>
        <begin position="40"/>
        <end position="59"/>
    </location>
</feature>
<comment type="catalytic activity">
    <reaction evidence="1">
        <text>ATP + protein L-histidine = ADP + protein N-phospho-L-histidine.</text>
        <dbReference type="EC" id="2.7.13.3"/>
    </reaction>
</comment>
<dbReference type="Pfam" id="PF00672">
    <property type="entry name" value="HAMP"/>
    <property type="match status" value="1"/>
</dbReference>
<evidence type="ECO:0000256" key="11">
    <source>
        <dbReference type="SAM" id="MobiDB-lite"/>
    </source>
</evidence>
<dbReference type="OrthoDB" id="9786919at2"/>
<sequence>MTKPNGTAAPASAPANAQAPASAERAPRMLFEKVPLSTKLVVIIFVLLFTGTGTITFAIRQMVSGYLIDRLDNQLQSQAQMVVNNIDKFSQQDPTNSLGMTNYFIQIRDSNNEIKILRDASGNMAAATSIPKLKYDIVSTPLLPVSGSSGNVSLGTVFTTPAYVELPDSLRSVSSDKLTNEQREVIANANASWRVAALRWVDDTNGQYGVLYIGLSMGDQMSTVQTITEYCLMVGVAIVVLGVSIGSLVVSHTLKPLKRIEKTAAKIAAGDLSQRVPAMPENTEVGSLSASLNAMLYRIESSFHEQEATTEKMKRFVSDASHELRTPLAAIHGYAELYKMQREYPGALERADEAIGHIEKSSTRMTVLVEDLLSLARLDEGRGIDLTQQVNLTSIVSDATEDLHALDPDRVIGTGRVTLSAVLPQGAPENARKVPCLAFTAGNLPDIHLTGDTSRLRQVITNIIGNVHRYTPGDSAVQVAMGTLTASITPNTLGRMPSTDASLSRFIEAVQVAQGTQTGHDYAVVQVVDHGPGVPADKRSQVFERFYTADPSRAREKGGTGLGLSIAQSVTKAHKGLICATETPGGGLTFTIVLPLGTVSEPPADRTQPMKTKKSGWSLGKKAAAQQPQAPAQGEVVPAPAASAASSANRTAQPRQAGPGGDTSAPITPLS</sequence>
<dbReference type="InterPro" id="IPR036890">
    <property type="entry name" value="HATPase_C_sf"/>
</dbReference>
<dbReference type="EC" id="2.7.13.3" evidence="3"/>
<dbReference type="InterPro" id="IPR003594">
    <property type="entry name" value="HATPase_dom"/>
</dbReference>
<dbReference type="InterPro" id="IPR036097">
    <property type="entry name" value="HisK_dim/P_sf"/>
</dbReference>
<keyword evidence="6 12" id="KW-0812">Transmembrane</keyword>
<dbReference type="GO" id="GO:0005886">
    <property type="term" value="C:plasma membrane"/>
    <property type="evidence" value="ECO:0007669"/>
    <property type="project" value="UniProtKB-SubCell"/>
</dbReference>
<keyword evidence="7 16" id="KW-0418">Kinase</keyword>
<evidence type="ECO:0000256" key="8">
    <source>
        <dbReference type="ARBA" id="ARBA00022989"/>
    </source>
</evidence>